<comment type="caution">
    <text evidence="4">The sequence shown here is derived from an EMBL/GenBank/DDBJ whole genome shotgun (WGS) entry which is preliminary data.</text>
</comment>
<dbReference type="PANTHER" id="PTHR43260">
    <property type="entry name" value="3-KETOSTEROID-DELTA-1-DEHYDROGENASE"/>
    <property type="match status" value="1"/>
</dbReference>
<dbReference type="PANTHER" id="PTHR43260:SF1">
    <property type="entry name" value="KSDD-LIKE STEROID DEHYDROGENASE RV0785"/>
    <property type="match status" value="1"/>
</dbReference>
<dbReference type="InterPro" id="IPR003953">
    <property type="entry name" value="FAD-dep_OxRdtase_2_FAD-bd"/>
</dbReference>
<organism evidence="4 5">
    <name type="scientific">Dactylosporangium maewongense</name>
    <dbReference type="NCBI Taxonomy" id="634393"/>
    <lineage>
        <taxon>Bacteria</taxon>
        <taxon>Bacillati</taxon>
        <taxon>Actinomycetota</taxon>
        <taxon>Actinomycetes</taxon>
        <taxon>Micromonosporales</taxon>
        <taxon>Micromonosporaceae</taxon>
        <taxon>Dactylosporangium</taxon>
    </lineage>
</organism>
<name>A0ABN2ARA5_9ACTN</name>
<evidence type="ECO:0000313" key="5">
    <source>
        <dbReference type="Proteomes" id="UP001501470"/>
    </source>
</evidence>
<keyword evidence="2" id="KW-0560">Oxidoreductase</keyword>
<keyword evidence="5" id="KW-1185">Reference proteome</keyword>
<evidence type="ECO:0000313" key="4">
    <source>
        <dbReference type="EMBL" id="GAA1525330.1"/>
    </source>
</evidence>
<dbReference type="InterPro" id="IPR014614">
    <property type="entry name" value="KsdD_DH"/>
</dbReference>
<evidence type="ECO:0000256" key="1">
    <source>
        <dbReference type="ARBA" id="ARBA00022630"/>
    </source>
</evidence>
<protein>
    <recommendedName>
        <fullName evidence="3">FAD-dependent oxidoreductase 2 FAD-binding domain-containing protein</fullName>
    </recommendedName>
</protein>
<dbReference type="InterPro" id="IPR036188">
    <property type="entry name" value="FAD/NAD-bd_sf"/>
</dbReference>
<keyword evidence="1" id="KW-0285">Flavoprotein</keyword>
<proteinExistence type="predicted"/>
<reference evidence="4 5" key="1">
    <citation type="journal article" date="2019" name="Int. J. Syst. Evol. Microbiol.">
        <title>The Global Catalogue of Microorganisms (GCM) 10K type strain sequencing project: providing services to taxonomists for standard genome sequencing and annotation.</title>
        <authorList>
            <consortium name="The Broad Institute Genomics Platform"/>
            <consortium name="The Broad Institute Genome Sequencing Center for Infectious Disease"/>
            <person name="Wu L."/>
            <person name="Ma J."/>
        </authorList>
    </citation>
    <scope>NUCLEOTIDE SEQUENCE [LARGE SCALE GENOMIC DNA]</scope>
    <source>
        <strain evidence="4 5">JCM 15933</strain>
    </source>
</reference>
<accession>A0ABN2ARA5</accession>
<dbReference type="Gene3D" id="3.50.50.60">
    <property type="entry name" value="FAD/NAD(P)-binding domain"/>
    <property type="match status" value="1"/>
</dbReference>
<dbReference type="EMBL" id="BAAAQD010000009">
    <property type="protein sequence ID" value="GAA1525330.1"/>
    <property type="molecule type" value="Genomic_DNA"/>
</dbReference>
<dbReference type="Proteomes" id="UP001501470">
    <property type="component" value="Unassembled WGS sequence"/>
</dbReference>
<sequence>MIVVGAGLAGLVAAAEVADAGKRVILLEQEPPQSLGGQAWWSFGGLFLVDTPEQRRMGIKDSADLAWQDWLGSAAFDRDEDLWPRRWAEAYVQFAAGEKRSWLRAMGHRVFPVVGWAERGGGPADGHGNSVPRFHITWGTGPGVVEPFARRVQASPWSRSASGTASTPW</sequence>
<feature type="domain" description="FAD-dependent oxidoreductase 2 FAD-binding" evidence="3">
    <location>
        <begin position="2"/>
        <end position="155"/>
    </location>
</feature>
<dbReference type="SUPFAM" id="SSF51905">
    <property type="entry name" value="FAD/NAD(P)-binding domain"/>
    <property type="match status" value="1"/>
</dbReference>
<dbReference type="Pfam" id="PF00890">
    <property type="entry name" value="FAD_binding_2"/>
    <property type="match status" value="1"/>
</dbReference>
<gene>
    <name evidence="4" type="ORF">GCM10009827_047540</name>
</gene>
<evidence type="ECO:0000259" key="3">
    <source>
        <dbReference type="Pfam" id="PF00890"/>
    </source>
</evidence>
<evidence type="ECO:0000256" key="2">
    <source>
        <dbReference type="ARBA" id="ARBA00023002"/>
    </source>
</evidence>